<dbReference type="OrthoDB" id="9799175at2"/>
<dbReference type="NCBIfam" id="NF033788">
    <property type="entry name" value="HTH_metalloreg"/>
    <property type="match status" value="1"/>
</dbReference>
<dbReference type="InterPro" id="IPR001845">
    <property type="entry name" value="HTH_ArsR_DNA-bd_dom"/>
</dbReference>
<dbReference type="AlphaFoldDB" id="A0A5D4T0I1"/>
<dbReference type="InterPro" id="IPR011991">
    <property type="entry name" value="ArsR-like_HTH"/>
</dbReference>
<dbReference type="SUPFAM" id="SSF46785">
    <property type="entry name" value="Winged helix' DNA-binding domain"/>
    <property type="match status" value="1"/>
</dbReference>
<name>A0A5D4T0I1_9BACI</name>
<dbReference type="PROSITE" id="PS50987">
    <property type="entry name" value="HTH_ARSR_2"/>
    <property type="match status" value="1"/>
</dbReference>
<evidence type="ECO:0000256" key="1">
    <source>
        <dbReference type="ARBA" id="ARBA00023125"/>
    </source>
</evidence>
<accession>A0A5D4T0I1</accession>
<dbReference type="CDD" id="cd00090">
    <property type="entry name" value="HTH_ARSR"/>
    <property type="match status" value="1"/>
</dbReference>
<dbReference type="PANTHER" id="PTHR38600">
    <property type="entry name" value="TRANSCRIPTIONAL REGULATORY PROTEIN"/>
    <property type="match status" value="1"/>
</dbReference>
<gene>
    <name evidence="3" type="ORF">FZC76_14475</name>
</gene>
<evidence type="ECO:0000313" key="3">
    <source>
        <dbReference type="EMBL" id="TYS67764.1"/>
    </source>
</evidence>
<dbReference type="PRINTS" id="PR00778">
    <property type="entry name" value="HTHARSR"/>
</dbReference>
<reference evidence="3 4" key="1">
    <citation type="submission" date="2019-08" db="EMBL/GenBank/DDBJ databases">
        <title>Bacillus genomes from the desert of Cuatro Cienegas, Coahuila.</title>
        <authorList>
            <person name="Olmedo-Alvarez G."/>
        </authorList>
    </citation>
    <scope>NUCLEOTIDE SEQUENCE [LARGE SCALE GENOMIC DNA]</scope>
    <source>
        <strain evidence="3 4">CH28_1T</strain>
    </source>
</reference>
<dbReference type="GO" id="GO:0003677">
    <property type="term" value="F:DNA binding"/>
    <property type="evidence" value="ECO:0007669"/>
    <property type="project" value="UniProtKB-KW"/>
</dbReference>
<dbReference type="EMBL" id="VTEV01000005">
    <property type="protein sequence ID" value="TYS67764.1"/>
    <property type="molecule type" value="Genomic_DNA"/>
</dbReference>
<feature type="domain" description="HTH arsR-type" evidence="2">
    <location>
        <begin position="1"/>
        <end position="95"/>
    </location>
</feature>
<evidence type="ECO:0000259" key="2">
    <source>
        <dbReference type="PROSITE" id="PS50987"/>
    </source>
</evidence>
<dbReference type="InterPro" id="IPR036388">
    <property type="entry name" value="WH-like_DNA-bd_sf"/>
</dbReference>
<dbReference type="SMART" id="SM00418">
    <property type="entry name" value="HTH_ARSR"/>
    <property type="match status" value="1"/>
</dbReference>
<sequence length="119" mass="14036">MVNYYKQNLDQVFSVLSDPTRRAIIQELSKGEKTVKKLAEPFDMSLPAFSKHMKVLENAKLVSFRKVGRYKYYHLHPEAFDEATKWLNDLKSFWEGQLTSLERYLLKEEKGGNNHDHDE</sequence>
<dbReference type="RefSeq" id="WP_148988873.1">
    <property type="nucleotide sequence ID" value="NZ_VTEV01000005.1"/>
</dbReference>
<dbReference type="GO" id="GO:0003700">
    <property type="term" value="F:DNA-binding transcription factor activity"/>
    <property type="evidence" value="ECO:0007669"/>
    <property type="project" value="InterPro"/>
</dbReference>
<dbReference type="InterPro" id="IPR036390">
    <property type="entry name" value="WH_DNA-bd_sf"/>
</dbReference>
<evidence type="ECO:0000313" key="4">
    <source>
        <dbReference type="Proteomes" id="UP000322524"/>
    </source>
</evidence>
<dbReference type="PANTHER" id="PTHR38600:SF2">
    <property type="entry name" value="SLL0088 PROTEIN"/>
    <property type="match status" value="1"/>
</dbReference>
<comment type="caution">
    <text evidence="3">The sequence shown here is derived from an EMBL/GenBank/DDBJ whole genome shotgun (WGS) entry which is preliminary data.</text>
</comment>
<protein>
    <submittedName>
        <fullName evidence="3">Helix-turn-helix transcriptional regulator</fullName>
    </submittedName>
</protein>
<dbReference type="Pfam" id="PF12840">
    <property type="entry name" value="HTH_20"/>
    <property type="match status" value="1"/>
</dbReference>
<dbReference type="Proteomes" id="UP000322524">
    <property type="component" value="Unassembled WGS sequence"/>
</dbReference>
<dbReference type="Gene3D" id="1.10.10.10">
    <property type="entry name" value="Winged helix-like DNA-binding domain superfamily/Winged helix DNA-binding domain"/>
    <property type="match status" value="1"/>
</dbReference>
<keyword evidence="1" id="KW-0238">DNA-binding</keyword>
<organism evidence="3 4">
    <name type="scientific">Sutcliffiella horikoshii</name>
    <dbReference type="NCBI Taxonomy" id="79883"/>
    <lineage>
        <taxon>Bacteria</taxon>
        <taxon>Bacillati</taxon>
        <taxon>Bacillota</taxon>
        <taxon>Bacilli</taxon>
        <taxon>Bacillales</taxon>
        <taxon>Bacillaceae</taxon>
        <taxon>Sutcliffiella</taxon>
    </lineage>
</organism>
<proteinExistence type="predicted"/>